<evidence type="ECO:0000313" key="2">
    <source>
        <dbReference type="Proteomes" id="UP001218188"/>
    </source>
</evidence>
<comment type="caution">
    <text evidence="1">The sequence shown here is derived from an EMBL/GenBank/DDBJ whole genome shotgun (WGS) entry which is preliminary data.</text>
</comment>
<evidence type="ECO:0000313" key="1">
    <source>
        <dbReference type="EMBL" id="KAJ7021488.1"/>
    </source>
</evidence>
<organism evidence="1 2">
    <name type="scientific">Mycena alexandri</name>
    <dbReference type="NCBI Taxonomy" id="1745969"/>
    <lineage>
        <taxon>Eukaryota</taxon>
        <taxon>Fungi</taxon>
        <taxon>Dikarya</taxon>
        <taxon>Basidiomycota</taxon>
        <taxon>Agaricomycotina</taxon>
        <taxon>Agaricomycetes</taxon>
        <taxon>Agaricomycetidae</taxon>
        <taxon>Agaricales</taxon>
        <taxon>Marasmiineae</taxon>
        <taxon>Mycenaceae</taxon>
        <taxon>Mycena</taxon>
    </lineage>
</organism>
<proteinExistence type="predicted"/>
<dbReference type="AlphaFoldDB" id="A0AAD6WNW5"/>
<keyword evidence="2" id="KW-1185">Reference proteome</keyword>
<accession>A0AAD6WNW5</accession>
<dbReference type="EMBL" id="JARJCM010000230">
    <property type="protein sequence ID" value="KAJ7021488.1"/>
    <property type="molecule type" value="Genomic_DNA"/>
</dbReference>
<dbReference type="Proteomes" id="UP001218188">
    <property type="component" value="Unassembled WGS sequence"/>
</dbReference>
<protein>
    <submittedName>
        <fullName evidence="1">Uncharacterized protein</fullName>
    </submittedName>
</protein>
<gene>
    <name evidence="1" type="ORF">C8F04DRAFT_904201</name>
</gene>
<reference evidence="1" key="1">
    <citation type="submission" date="2023-03" db="EMBL/GenBank/DDBJ databases">
        <title>Massive genome expansion in bonnet fungi (Mycena s.s.) driven by repeated elements and novel gene families across ecological guilds.</title>
        <authorList>
            <consortium name="Lawrence Berkeley National Laboratory"/>
            <person name="Harder C.B."/>
            <person name="Miyauchi S."/>
            <person name="Viragh M."/>
            <person name="Kuo A."/>
            <person name="Thoen E."/>
            <person name="Andreopoulos B."/>
            <person name="Lu D."/>
            <person name="Skrede I."/>
            <person name="Drula E."/>
            <person name="Henrissat B."/>
            <person name="Morin E."/>
            <person name="Kohler A."/>
            <person name="Barry K."/>
            <person name="LaButti K."/>
            <person name="Morin E."/>
            <person name="Salamov A."/>
            <person name="Lipzen A."/>
            <person name="Mereny Z."/>
            <person name="Hegedus B."/>
            <person name="Baldrian P."/>
            <person name="Stursova M."/>
            <person name="Weitz H."/>
            <person name="Taylor A."/>
            <person name="Grigoriev I.V."/>
            <person name="Nagy L.G."/>
            <person name="Martin F."/>
            <person name="Kauserud H."/>
        </authorList>
    </citation>
    <scope>NUCLEOTIDE SEQUENCE</scope>
    <source>
        <strain evidence="1">CBHHK200</strain>
    </source>
</reference>
<sequence>DGHRSHETTPMIDEALKHGIDLFSLVRKTTHKCQPLDVGIFGVVECRWGDKCDELADIGLSVTKDNVIPIYLEVRKEAMKPTNIVSAFRKTGIRPLN</sequence>
<feature type="non-terminal residue" evidence="1">
    <location>
        <position position="97"/>
    </location>
</feature>
<feature type="non-terminal residue" evidence="1">
    <location>
        <position position="1"/>
    </location>
</feature>
<name>A0AAD6WNW5_9AGAR</name>